<dbReference type="Pfam" id="PF00787">
    <property type="entry name" value="PX"/>
    <property type="match status" value="1"/>
</dbReference>
<name>A0AAE1HPZ2_9NEOP</name>
<dbReference type="GO" id="GO:0005769">
    <property type="term" value="C:early endosome"/>
    <property type="evidence" value="ECO:0007669"/>
    <property type="project" value="TreeGrafter"/>
</dbReference>
<dbReference type="PANTHER" id="PTHR22999:SF23">
    <property type="entry name" value="SORTING NEXIN-16"/>
    <property type="match status" value="1"/>
</dbReference>
<dbReference type="PANTHER" id="PTHR22999">
    <property type="entry name" value="PX SERINE/THREONINE KINASE PXK"/>
    <property type="match status" value="1"/>
</dbReference>
<dbReference type="GO" id="GO:0006622">
    <property type="term" value="P:protein targeting to lysosome"/>
    <property type="evidence" value="ECO:0007669"/>
    <property type="project" value="TreeGrafter"/>
</dbReference>
<accession>A0AAE1HPZ2</accession>
<dbReference type="InterPro" id="IPR036871">
    <property type="entry name" value="PX_dom_sf"/>
</dbReference>
<keyword evidence="6" id="KW-1185">Reference proteome</keyword>
<dbReference type="SUPFAM" id="SSF64268">
    <property type="entry name" value="PX domain"/>
    <property type="match status" value="1"/>
</dbReference>
<dbReference type="GO" id="GO:0008333">
    <property type="term" value="P:endosome to lysosome transport"/>
    <property type="evidence" value="ECO:0007669"/>
    <property type="project" value="TreeGrafter"/>
</dbReference>
<dbReference type="InterPro" id="IPR001683">
    <property type="entry name" value="PX_dom"/>
</dbReference>
<evidence type="ECO:0000313" key="6">
    <source>
        <dbReference type="Proteomes" id="UP001219518"/>
    </source>
</evidence>
<comment type="subcellular location">
    <subcellularLocation>
        <location evidence="1">Cytoplasm</location>
    </subcellularLocation>
</comment>
<dbReference type="InterPro" id="IPR051837">
    <property type="entry name" value="SortingNexin/PXDomain-PKLike"/>
</dbReference>
<feature type="region of interest" description="Disordered" evidence="3">
    <location>
        <begin position="38"/>
        <end position="58"/>
    </location>
</feature>
<dbReference type="Gene3D" id="3.30.1520.10">
    <property type="entry name" value="Phox-like domain"/>
    <property type="match status" value="1"/>
</dbReference>
<proteinExistence type="predicted"/>
<comment type="caution">
    <text evidence="5">The sequence shown here is derived from an EMBL/GenBank/DDBJ whole genome shotgun (WGS) entry which is preliminary data.</text>
</comment>
<dbReference type="AlphaFoldDB" id="A0AAE1HPZ2"/>
<evidence type="ECO:0000256" key="1">
    <source>
        <dbReference type="ARBA" id="ARBA00004496"/>
    </source>
</evidence>
<protein>
    <submittedName>
        <fullName evidence="5">Sorting nexin-16</fullName>
    </submittedName>
</protein>
<dbReference type="GO" id="GO:0005770">
    <property type="term" value="C:late endosome"/>
    <property type="evidence" value="ECO:0007669"/>
    <property type="project" value="TreeGrafter"/>
</dbReference>
<dbReference type="GO" id="GO:0045022">
    <property type="term" value="P:early endosome to late endosome transport"/>
    <property type="evidence" value="ECO:0007669"/>
    <property type="project" value="TreeGrafter"/>
</dbReference>
<organism evidence="5 6">
    <name type="scientific">Frankliniella fusca</name>
    <dbReference type="NCBI Taxonomy" id="407009"/>
    <lineage>
        <taxon>Eukaryota</taxon>
        <taxon>Metazoa</taxon>
        <taxon>Ecdysozoa</taxon>
        <taxon>Arthropoda</taxon>
        <taxon>Hexapoda</taxon>
        <taxon>Insecta</taxon>
        <taxon>Pterygota</taxon>
        <taxon>Neoptera</taxon>
        <taxon>Paraneoptera</taxon>
        <taxon>Thysanoptera</taxon>
        <taxon>Terebrantia</taxon>
        <taxon>Thripoidea</taxon>
        <taxon>Thripidae</taxon>
        <taxon>Frankliniella</taxon>
    </lineage>
</organism>
<dbReference type="GO" id="GO:0035091">
    <property type="term" value="F:phosphatidylinositol binding"/>
    <property type="evidence" value="ECO:0007669"/>
    <property type="project" value="InterPro"/>
</dbReference>
<dbReference type="Proteomes" id="UP001219518">
    <property type="component" value="Unassembled WGS sequence"/>
</dbReference>
<reference evidence="5" key="1">
    <citation type="submission" date="2021-07" db="EMBL/GenBank/DDBJ databases">
        <authorList>
            <person name="Catto M.A."/>
            <person name="Jacobson A."/>
            <person name="Kennedy G."/>
            <person name="Labadie P."/>
            <person name="Hunt B.G."/>
            <person name="Srinivasan R."/>
        </authorList>
    </citation>
    <scope>NUCLEOTIDE SEQUENCE</scope>
    <source>
        <strain evidence="5">PL_HMW_Pooled</strain>
        <tissue evidence="5">Head</tissue>
    </source>
</reference>
<feature type="domain" description="PX" evidence="4">
    <location>
        <begin position="80"/>
        <end position="194"/>
    </location>
</feature>
<keyword evidence="2" id="KW-0963">Cytoplasm</keyword>
<dbReference type="EMBL" id="JAHWGI010001196">
    <property type="protein sequence ID" value="KAK3924676.1"/>
    <property type="molecule type" value="Genomic_DNA"/>
</dbReference>
<evidence type="ECO:0000313" key="5">
    <source>
        <dbReference type="EMBL" id="KAK3924676.1"/>
    </source>
</evidence>
<evidence type="ECO:0000256" key="2">
    <source>
        <dbReference type="ARBA" id="ARBA00022490"/>
    </source>
</evidence>
<evidence type="ECO:0000256" key="3">
    <source>
        <dbReference type="SAM" id="MobiDB-lite"/>
    </source>
</evidence>
<evidence type="ECO:0000259" key="4">
    <source>
        <dbReference type="PROSITE" id="PS50195"/>
    </source>
</evidence>
<sequence>MIWYIIIAEPFTSNMDTPEHEPCVSEVSSTISRLRLHNTQSTKDVNDDKDSFRSNLGSASGRTVECEMPPFTVAHASNDHSNFQIPIIGYEVMEERARFTVYKLRIENKSYGDCWFVFRRYTDFVRLHSKLKRDFPSTSLALPRKRWFGDNFNSSFLDERIKGLQTFINCIVDHPHMSASQSVREFFCLDEPPSYADAVEESRPIFDALEETIYHLRCQLRDKDWEIRQLQKKIETFSHLRNSAKLCKQCKGEVQKFVLDAEQDLTASVKSTNTLV</sequence>
<reference evidence="5" key="2">
    <citation type="journal article" date="2023" name="BMC Genomics">
        <title>Pest status, molecular evolution, and epigenetic factors derived from the genome assembly of Frankliniella fusca, a thysanopteran phytovirus vector.</title>
        <authorList>
            <person name="Catto M.A."/>
            <person name="Labadie P.E."/>
            <person name="Jacobson A.L."/>
            <person name="Kennedy G.G."/>
            <person name="Srinivasan R."/>
            <person name="Hunt B.G."/>
        </authorList>
    </citation>
    <scope>NUCLEOTIDE SEQUENCE</scope>
    <source>
        <tissue evidence="5">Head</tissue>
    </source>
</reference>
<dbReference type="PROSITE" id="PS50195">
    <property type="entry name" value="PX"/>
    <property type="match status" value="1"/>
</dbReference>
<dbReference type="SMART" id="SM00312">
    <property type="entry name" value="PX"/>
    <property type="match status" value="1"/>
</dbReference>
<gene>
    <name evidence="5" type="ORF">KUF71_012810</name>
</gene>